<evidence type="ECO:0000313" key="3">
    <source>
        <dbReference type="EMBL" id="CAF1180323.1"/>
    </source>
</evidence>
<dbReference type="Proteomes" id="UP000677228">
    <property type="component" value="Unassembled WGS sequence"/>
</dbReference>
<protein>
    <submittedName>
        <fullName evidence="2">Uncharacterized protein</fullName>
    </submittedName>
</protein>
<accession>A0A814LPS6</accession>
<evidence type="ECO:0000313" key="4">
    <source>
        <dbReference type="EMBL" id="CAF3836052.1"/>
    </source>
</evidence>
<dbReference type="EMBL" id="CAJOBC010004657">
    <property type="protein sequence ID" value="CAF3836052.1"/>
    <property type="molecule type" value="Genomic_DNA"/>
</dbReference>
<feature type="compositionally biased region" description="Polar residues" evidence="1">
    <location>
        <begin position="692"/>
        <end position="701"/>
    </location>
</feature>
<dbReference type="EMBL" id="CAJNOQ010004658">
    <property type="protein sequence ID" value="CAF1068731.1"/>
    <property type="molecule type" value="Genomic_DNA"/>
</dbReference>
<dbReference type="OrthoDB" id="10064970at2759"/>
<dbReference type="EMBL" id="CAJOBA010034763">
    <property type="protein sequence ID" value="CAF3991593.1"/>
    <property type="molecule type" value="Genomic_DNA"/>
</dbReference>
<organism evidence="2 6">
    <name type="scientific">Didymodactylos carnosus</name>
    <dbReference type="NCBI Taxonomy" id="1234261"/>
    <lineage>
        <taxon>Eukaryota</taxon>
        <taxon>Metazoa</taxon>
        <taxon>Spiralia</taxon>
        <taxon>Gnathifera</taxon>
        <taxon>Rotifera</taxon>
        <taxon>Eurotatoria</taxon>
        <taxon>Bdelloidea</taxon>
        <taxon>Philodinida</taxon>
        <taxon>Philodinidae</taxon>
        <taxon>Didymodactylos</taxon>
    </lineage>
</organism>
<feature type="region of interest" description="Disordered" evidence="1">
    <location>
        <begin position="637"/>
        <end position="701"/>
    </location>
</feature>
<gene>
    <name evidence="2" type="ORF">GPM918_LOCUS17161</name>
    <name evidence="3" type="ORF">OVA965_LOCUS23027</name>
    <name evidence="4" type="ORF">SRO942_LOCUS17159</name>
    <name evidence="5" type="ORF">TMI583_LOCUS23744</name>
</gene>
<evidence type="ECO:0000256" key="1">
    <source>
        <dbReference type="SAM" id="MobiDB-lite"/>
    </source>
</evidence>
<dbReference type="EMBL" id="CAJNOK010013235">
    <property type="protein sequence ID" value="CAF1180323.1"/>
    <property type="molecule type" value="Genomic_DNA"/>
</dbReference>
<comment type="caution">
    <text evidence="2">The sequence shown here is derived from an EMBL/GenBank/DDBJ whole genome shotgun (WGS) entry which is preliminary data.</text>
</comment>
<evidence type="ECO:0000313" key="6">
    <source>
        <dbReference type="Proteomes" id="UP000663829"/>
    </source>
</evidence>
<feature type="compositionally biased region" description="Acidic residues" evidence="1">
    <location>
        <begin position="672"/>
        <end position="691"/>
    </location>
</feature>
<proteinExistence type="predicted"/>
<dbReference type="Proteomes" id="UP000663829">
    <property type="component" value="Unassembled WGS sequence"/>
</dbReference>
<name>A0A814LPS6_9BILA</name>
<dbReference type="AlphaFoldDB" id="A0A814LPS6"/>
<dbReference type="Proteomes" id="UP000681722">
    <property type="component" value="Unassembled WGS sequence"/>
</dbReference>
<evidence type="ECO:0000313" key="2">
    <source>
        <dbReference type="EMBL" id="CAF1068731.1"/>
    </source>
</evidence>
<sequence>MNNTEYLCQSSVLPDNILSLKDEEFFDFVTTLVGELFKDILKIQAINSAQIFLNTQNLFDIFKYDSADLDDIKSKSCFKLTNGQFMVKPGLQNSFKYLSKLFHSKSEQNQTSNGTFPQQISLELSTSLMNFFKNESANHSKHEFLSSFMHTIIKNLSNAKSRYRYEECIKNFAVCLYILGGKLTYEFIRINLPGSIPNLTTINTLISANEATINEGKFRFKKLKEYLNLINVKFGFCSEDCTGVIRKIKYDSKTNAFVGFATPLANGVPLPLYYKTDSFDKLQSWFSTIEKSPLLNIHMVQAIPYSDEIKTSGSFLLSAYGVNNKFTAYDIIRRWIFIFDNCMEKEFRIIGFSTDGDNKYMRAMRLMSGFFASFPNCKLHERADAFRIETANEWPWFFLRQEQLFIFLQDPIHLVTKWRNRLLSQRAELRIGNGIICIQHLQNILKNDNYTKLDHGLTKSDINPKDRQNYRSCVKLTSDDVLNILNEETHANGTLLYLTLLKMIITSYIEKSTSIEKPLSGAYSTIVNFTVHDFLRRAQKLTILNDIKSKELVETEKQLKFPVHHKHKHDNQFLSLQNLSDVESLDVQQTIRNSYELAVKLIEQLNISKVLKKHNVFKLDELSEFIGHHLRTKSKLADNSKMDNDNSSEIDSEFDLGDDNEDGDNDENKVDDGDESDERSYDSNDEDDNQTDESSLTTTKANLQGLRIREQVADGQKDSYFKIKINDKVQYLHKQSACWMLTDENRTLSSDRLSRVMQMSEK</sequence>
<dbReference type="Proteomes" id="UP000682733">
    <property type="component" value="Unassembled WGS sequence"/>
</dbReference>
<reference evidence="2" key="1">
    <citation type="submission" date="2021-02" db="EMBL/GenBank/DDBJ databases">
        <authorList>
            <person name="Nowell W R."/>
        </authorList>
    </citation>
    <scope>NUCLEOTIDE SEQUENCE</scope>
</reference>
<evidence type="ECO:0000313" key="5">
    <source>
        <dbReference type="EMBL" id="CAF3991593.1"/>
    </source>
</evidence>
<keyword evidence="6" id="KW-1185">Reference proteome</keyword>
<feature type="compositionally biased region" description="Acidic residues" evidence="1">
    <location>
        <begin position="646"/>
        <end position="665"/>
    </location>
</feature>